<evidence type="ECO:0000256" key="1">
    <source>
        <dbReference type="ARBA" id="ARBA00008324"/>
    </source>
</evidence>
<keyword evidence="5" id="KW-1185">Reference proteome</keyword>
<dbReference type="PANTHER" id="PTHR43240">
    <property type="entry name" value="1,4-DIHYDROXY-2-NAPHTHOYL-COA THIOESTERASE 1"/>
    <property type="match status" value="1"/>
</dbReference>
<dbReference type="GO" id="GO:0016787">
    <property type="term" value="F:hydrolase activity"/>
    <property type="evidence" value="ECO:0007669"/>
    <property type="project" value="UniProtKB-KW"/>
</dbReference>
<feature type="domain" description="Thioesterase" evidence="3">
    <location>
        <begin position="45"/>
        <end position="118"/>
    </location>
</feature>
<dbReference type="Gene3D" id="3.10.129.10">
    <property type="entry name" value="Hotdog Thioesterase"/>
    <property type="match status" value="1"/>
</dbReference>
<dbReference type="Proteomes" id="UP001183176">
    <property type="component" value="Unassembled WGS sequence"/>
</dbReference>
<dbReference type="SUPFAM" id="SSF54637">
    <property type="entry name" value="Thioesterase/thiol ester dehydrase-isomerase"/>
    <property type="match status" value="1"/>
</dbReference>
<keyword evidence="2 4" id="KW-0378">Hydrolase</keyword>
<protein>
    <submittedName>
        <fullName evidence="4">PaaI family thioesterase</fullName>
        <ecNumber evidence="4">3.1.2.-</ecNumber>
    </submittedName>
</protein>
<evidence type="ECO:0000259" key="3">
    <source>
        <dbReference type="Pfam" id="PF03061"/>
    </source>
</evidence>
<dbReference type="RefSeq" id="WP_311423284.1">
    <property type="nucleotide sequence ID" value="NZ_JAVREH010000014.1"/>
</dbReference>
<evidence type="ECO:0000256" key="2">
    <source>
        <dbReference type="ARBA" id="ARBA00022801"/>
    </source>
</evidence>
<sequence>MQHDPKALLALMPLADTLDIRIESVHPDEVVGSMAWAPERCTAAGVLHGGALVSLADCMAGICAYVNLPPGAATSTIELKINYFAAVRAGTVVAVARPLHKGRTVTVVQTSLFRTENGTDRMLVGQVIQTQVVLQ</sequence>
<dbReference type="PANTHER" id="PTHR43240:SF5">
    <property type="entry name" value="1,4-DIHYDROXY-2-NAPHTHOYL-COA THIOESTERASE 1"/>
    <property type="match status" value="1"/>
</dbReference>
<comment type="caution">
    <text evidence="4">The sequence shown here is derived from an EMBL/GenBank/DDBJ whole genome shotgun (WGS) entry which is preliminary data.</text>
</comment>
<proteinExistence type="inferred from homology"/>
<dbReference type="NCBIfam" id="TIGR00369">
    <property type="entry name" value="unchar_dom_1"/>
    <property type="match status" value="1"/>
</dbReference>
<evidence type="ECO:0000313" key="4">
    <source>
        <dbReference type="EMBL" id="MDT0262133.1"/>
    </source>
</evidence>
<dbReference type="Pfam" id="PF03061">
    <property type="entry name" value="4HBT"/>
    <property type="match status" value="1"/>
</dbReference>
<dbReference type="EMBL" id="JAVREH010000014">
    <property type="protein sequence ID" value="MDT0262133.1"/>
    <property type="molecule type" value="Genomic_DNA"/>
</dbReference>
<organism evidence="4 5">
    <name type="scientific">Jatrophihabitans lederbergiae</name>
    <dbReference type="NCBI Taxonomy" id="3075547"/>
    <lineage>
        <taxon>Bacteria</taxon>
        <taxon>Bacillati</taxon>
        <taxon>Actinomycetota</taxon>
        <taxon>Actinomycetes</taxon>
        <taxon>Jatrophihabitantales</taxon>
        <taxon>Jatrophihabitantaceae</taxon>
        <taxon>Jatrophihabitans</taxon>
    </lineage>
</organism>
<name>A0ABU2JCZ2_9ACTN</name>
<dbReference type="InterPro" id="IPR006683">
    <property type="entry name" value="Thioestr_dom"/>
</dbReference>
<evidence type="ECO:0000313" key="5">
    <source>
        <dbReference type="Proteomes" id="UP001183176"/>
    </source>
</evidence>
<accession>A0ABU2JCZ2</accession>
<comment type="similarity">
    <text evidence="1">Belongs to the thioesterase PaaI family.</text>
</comment>
<reference evidence="5" key="1">
    <citation type="submission" date="2023-07" db="EMBL/GenBank/DDBJ databases">
        <title>30 novel species of actinomycetes from the DSMZ collection.</title>
        <authorList>
            <person name="Nouioui I."/>
        </authorList>
    </citation>
    <scope>NUCLEOTIDE SEQUENCE [LARGE SCALE GENOMIC DNA]</scope>
    <source>
        <strain evidence="5">DSM 44399</strain>
    </source>
</reference>
<dbReference type="InterPro" id="IPR029069">
    <property type="entry name" value="HotDog_dom_sf"/>
</dbReference>
<dbReference type="CDD" id="cd03443">
    <property type="entry name" value="PaaI_thioesterase"/>
    <property type="match status" value="1"/>
</dbReference>
<dbReference type="InterPro" id="IPR003736">
    <property type="entry name" value="PAAI_dom"/>
</dbReference>
<dbReference type="EC" id="3.1.2.-" evidence="4"/>
<gene>
    <name evidence="4" type="ORF">RM423_12095</name>
</gene>